<name>A0AAP4QZ03_9BURK</name>
<evidence type="ECO:0000313" key="1">
    <source>
        <dbReference type="EMBL" id="MDN7564442.1"/>
    </source>
</evidence>
<evidence type="ECO:0000313" key="2">
    <source>
        <dbReference type="Proteomes" id="UP001172109"/>
    </source>
</evidence>
<gene>
    <name evidence="1" type="ORF">QZM56_08005</name>
</gene>
<organism evidence="1 2">
    <name type="scientific">Burkholderia contaminans</name>
    <dbReference type="NCBI Taxonomy" id="488447"/>
    <lineage>
        <taxon>Bacteria</taxon>
        <taxon>Pseudomonadati</taxon>
        <taxon>Pseudomonadota</taxon>
        <taxon>Betaproteobacteria</taxon>
        <taxon>Burkholderiales</taxon>
        <taxon>Burkholderiaceae</taxon>
        <taxon>Burkholderia</taxon>
        <taxon>Burkholderia cepacia complex</taxon>
    </lineage>
</organism>
<evidence type="ECO:0008006" key="3">
    <source>
        <dbReference type="Google" id="ProtNLM"/>
    </source>
</evidence>
<dbReference type="AlphaFoldDB" id="A0AAP4QZ03"/>
<reference evidence="1" key="1">
    <citation type="submission" date="2023-07" db="EMBL/GenBank/DDBJ databases">
        <title>A collection of bacterial strains from the Burkholderia cepacia Research Laboratory and Repository.</title>
        <authorList>
            <person name="Lipuma J."/>
            <person name="Spilker T."/>
            <person name="Caverly L."/>
        </authorList>
    </citation>
    <scope>NUCLEOTIDE SEQUENCE</scope>
    <source>
        <strain evidence="1">AU44979</strain>
    </source>
</reference>
<dbReference type="Proteomes" id="UP001172109">
    <property type="component" value="Unassembled WGS sequence"/>
</dbReference>
<protein>
    <recommendedName>
        <fullName evidence="3">Cytochrome c domain-containing protein</fullName>
    </recommendedName>
</protein>
<proteinExistence type="predicted"/>
<dbReference type="EMBL" id="JAUJQS010000004">
    <property type="protein sequence ID" value="MDN7564442.1"/>
    <property type="molecule type" value="Genomic_DNA"/>
</dbReference>
<accession>A0AAP4QZ03</accession>
<comment type="caution">
    <text evidence="1">The sequence shown here is derived from an EMBL/GenBank/DDBJ whole genome shotgun (WGS) entry which is preliminary data.</text>
</comment>
<dbReference type="RefSeq" id="WP_137909798.1">
    <property type="nucleotide sequence ID" value="NZ_CADEUY010000005.1"/>
</dbReference>
<sequence>MSASIFLGLCCLAMNVDVAEGATDAVLQAARDCDTPTTPFCDALMEPIAGWNGHVFKLSQQYPSTVPNDAQPWLAFDPTREPERYLKAALTYFYEGNIRSNVEESFDPSLNKVRQWYNAPWQDYGVNGREFIHGLTRELESQPGTLDPHQTKSWSTYAVGFYNAPGGMTIGKVWANHGLFNEGYAMFPEGTVSAKLLFTTAPVEQVPYLAGAPEWNAYVYVEDPTISLRREVKKVRLLQIDIAVKDKRAKDTGWVFGTYVYGGGAGSNRRGAGWYNVSAVGAMWGNHLFNPATNQQSQTWLNGNVHMTHYGHQGRLDGPLDDPQSSCMSCHSTAEWPPAQHMTPPIGSSPDETAKWFRNIRSGTPFDQGHTSLDYSLQLNVGMQNFLLAHPDLFKTVPLDTIQRYQAHPISRSGND</sequence>